<dbReference type="EMBL" id="JH767172">
    <property type="protein sequence ID" value="EQC30853.1"/>
    <property type="molecule type" value="Genomic_DNA"/>
</dbReference>
<organism evidence="1 2">
    <name type="scientific">Saprolegnia diclina (strain VS20)</name>
    <dbReference type="NCBI Taxonomy" id="1156394"/>
    <lineage>
        <taxon>Eukaryota</taxon>
        <taxon>Sar</taxon>
        <taxon>Stramenopiles</taxon>
        <taxon>Oomycota</taxon>
        <taxon>Saprolegniomycetes</taxon>
        <taxon>Saprolegniales</taxon>
        <taxon>Saprolegniaceae</taxon>
        <taxon>Saprolegnia</taxon>
    </lineage>
</organism>
<dbReference type="VEuPathDB" id="FungiDB:SDRG_11335"/>
<dbReference type="InParanoid" id="T0REZ5"/>
<reference evidence="1 2" key="1">
    <citation type="submission" date="2012-04" db="EMBL/GenBank/DDBJ databases">
        <title>The Genome Sequence of Saprolegnia declina VS20.</title>
        <authorList>
            <consortium name="The Broad Institute Genome Sequencing Platform"/>
            <person name="Russ C."/>
            <person name="Nusbaum C."/>
            <person name="Tyler B."/>
            <person name="van West P."/>
            <person name="Dieguez-Uribeondo J."/>
            <person name="de Bruijn I."/>
            <person name="Tripathy S."/>
            <person name="Jiang R."/>
            <person name="Young S.K."/>
            <person name="Zeng Q."/>
            <person name="Gargeya S."/>
            <person name="Fitzgerald M."/>
            <person name="Haas B."/>
            <person name="Abouelleil A."/>
            <person name="Alvarado L."/>
            <person name="Arachchi H.M."/>
            <person name="Berlin A."/>
            <person name="Chapman S.B."/>
            <person name="Goldberg J."/>
            <person name="Griggs A."/>
            <person name="Gujja S."/>
            <person name="Hansen M."/>
            <person name="Howarth C."/>
            <person name="Imamovic A."/>
            <person name="Larimer J."/>
            <person name="McCowen C."/>
            <person name="Montmayeur A."/>
            <person name="Murphy C."/>
            <person name="Neiman D."/>
            <person name="Pearson M."/>
            <person name="Priest M."/>
            <person name="Roberts A."/>
            <person name="Saif S."/>
            <person name="Shea T."/>
            <person name="Sisk P."/>
            <person name="Sykes S."/>
            <person name="Wortman J."/>
            <person name="Nusbaum C."/>
            <person name="Birren B."/>
        </authorList>
    </citation>
    <scope>NUCLEOTIDE SEQUENCE [LARGE SCALE GENOMIC DNA]</scope>
    <source>
        <strain evidence="1 2">VS20</strain>
    </source>
</reference>
<dbReference type="GeneID" id="19952062"/>
<protein>
    <submittedName>
        <fullName evidence="1">Uncharacterized protein</fullName>
    </submittedName>
</protein>
<gene>
    <name evidence="1" type="ORF">SDRG_11335</name>
</gene>
<accession>T0REZ5</accession>
<proteinExistence type="predicted"/>
<dbReference type="AlphaFoldDB" id="T0REZ5"/>
<dbReference type="RefSeq" id="XP_008615591.1">
    <property type="nucleotide sequence ID" value="XM_008617369.1"/>
</dbReference>
<evidence type="ECO:0000313" key="1">
    <source>
        <dbReference type="EMBL" id="EQC30853.1"/>
    </source>
</evidence>
<dbReference type="OrthoDB" id="75104at2759"/>
<name>T0REZ5_SAPDV</name>
<sequence>MHKHVARRLLAATRRRPALLTHAFHAPKASAAPMLSTLAAAGLATLAVVAPSSVAQQEAAPLPSKLIKKLATLINGIVDLPYMDEDEEQEIFEHAVERIITSMQDFLPKSYWSRILTSKPLPEEEREVLRGRMVTFLQSVMQLPYLSDEDQNLVIHGVVAVVSDAMGESKLDEILDKEIPPLPLIGIFIRGAMGIENVNLIREQCQNLLQLPLPVSIPRPMEDYIVSHVVNTLVSVLGDAIDMSLKECFLSTCGAKTATSNADFIQVLRANTTTLFREHLDLRFTPIVIEEYFVMQLVDAYFSVCVNDEKIGTAISVLISPLEPPVHIQPLEPPLAARFHDDEDCACSS</sequence>
<dbReference type="OMA" id="IREQCQN"/>
<evidence type="ECO:0000313" key="2">
    <source>
        <dbReference type="Proteomes" id="UP000030762"/>
    </source>
</evidence>
<dbReference type="eggNOG" id="ENOG502SZAE">
    <property type="taxonomic scope" value="Eukaryota"/>
</dbReference>
<dbReference type="Proteomes" id="UP000030762">
    <property type="component" value="Unassembled WGS sequence"/>
</dbReference>
<keyword evidence="2" id="KW-1185">Reference proteome</keyword>